<accession>A0A9I9EMX6</accession>
<sequence length="91" mass="9928">MVVSLENDFGCKIGSCPSTCLGLPSMVNLSLSPFGSPTFKRLRKDLILVLIYLKSEGGRLALIQATLNNLLTYYLSLLKLSSKVAAHIEKL</sequence>
<name>A0A9I9EMX6_CUCME</name>
<dbReference type="Gramene" id="MELO3C035689.2.1">
    <property type="protein sequence ID" value="MELO3C035689.2.1"/>
    <property type="gene ID" value="MELO3C035689.2"/>
</dbReference>
<dbReference type="AlphaFoldDB" id="A0A9I9EMX6"/>
<organism evidence="1">
    <name type="scientific">Cucumis melo</name>
    <name type="common">Muskmelon</name>
    <dbReference type="NCBI Taxonomy" id="3656"/>
    <lineage>
        <taxon>Eukaryota</taxon>
        <taxon>Viridiplantae</taxon>
        <taxon>Streptophyta</taxon>
        <taxon>Embryophyta</taxon>
        <taxon>Tracheophyta</taxon>
        <taxon>Spermatophyta</taxon>
        <taxon>Magnoliopsida</taxon>
        <taxon>eudicotyledons</taxon>
        <taxon>Gunneridae</taxon>
        <taxon>Pentapetalae</taxon>
        <taxon>rosids</taxon>
        <taxon>fabids</taxon>
        <taxon>Cucurbitales</taxon>
        <taxon>Cucurbitaceae</taxon>
        <taxon>Benincaseae</taxon>
        <taxon>Cucumis</taxon>
    </lineage>
</organism>
<dbReference type="EnsemblPlants" id="MELO3C035689.2.1">
    <property type="protein sequence ID" value="MELO3C035689.2.1"/>
    <property type="gene ID" value="MELO3C035689.2"/>
</dbReference>
<proteinExistence type="predicted"/>
<protein>
    <submittedName>
        <fullName evidence="1">Uncharacterized protein</fullName>
    </submittedName>
</protein>
<reference evidence="1" key="1">
    <citation type="submission" date="2023-03" db="UniProtKB">
        <authorList>
            <consortium name="EnsemblPlants"/>
        </authorList>
    </citation>
    <scope>IDENTIFICATION</scope>
</reference>
<evidence type="ECO:0000313" key="1">
    <source>
        <dbReference type="EnsemblPlants" id="MELO3C035689.2.1"/>
    </source>
</evidence>